<comment type="function">
    <text evidence="2 3">Regulatory subunit of casein kinase II/CK2. As part of the kinase complex regulates the basal catalytic activity of the alpha subunit a constitutively active serine/threonine-protein kinase that phosphorylates a large number of substrates containing acidic residues C-terminal to the phosphorylated serine or threonine.</text>
</comment>
<dbReference type="InterPro" id="IPR000704">
    <property type="entry name" value="Casein_kinase_II_reg-sub"/>
</dbReference>
<dbReference type="GO" id="GO:0034456">
    <property type="term" value="C:UTP-C complex"/>
    <property type="evidence" value="ECO:0007669"/>
    <property type="project" value="TreeGrafter"/>
</dbReference>
<gene>
    <name evidence="4" type="ORF">SYNPS1DRAFT_3293</name>
</gene>
<keyword evidence="5" id="KW-1185">Reference proteome</keyword>
<evidence type="ECO:0000313" key="4">
    <source>
        <dbReference type="EMBL" id="RKP27368.1"/>
    </source>
</evidence>
<accession>A0A4P9Z4M5</accession>
<dbReference type="GO" id="GO:0005956">
    <property type="term" value="C:protein kinase CK2 complex"/>
    <property type="evidence" value="ECO:0007669"/>
    <property type="project" value="UniProtKB-UniRule"/>
</dbReference>
<dbReference type="Gene3D" id="2.20.25.20">
    <property type="match status" value="1"/>
</dbReference>
<dbReference type="GO" id="GO:0005737">
    <property type="term" value="C:cytoplasm"/>
    <property type="evidence" value="ECO:0007669"/>
    <property type="project" value="TreeGrafter"/>
</dbReference>
<dbReference type="InterPro" id="IPR016149">
    <property type="entry name" value="Casein_kin_II_reg-sub_N"/>
</dbReference>
<dbReference type="PRINTS" id="PR00472">
    <property type="entry name" value="CASNKINASEII"/>
</dbReference>
<organism evidence="4 5">
    <name type="scientific">Syncephalis pseudoplumigaleata</name>
    <dbReference type="NCBI Taxonomy" id="1712513"/>
    <lineage>
        <taxon>Eukaryota</taxon>
        <taxon>Fungi</taxon>
        <taxon>Fungi incertae sedis</taxon>
        <taxon>Zoopagomycota</taxon>
        <taxon>Zoopagomycotina</taxon>
        <taxon>Zoopagomycetes</taxon>
        <taxon>Zoopagales</taxon>
        <taxon>Piptocephalidaceae</taxon>
        <taxon>Syncephalis</taxon>
    </lineage>
</organism>
<evidence type="ECO:0000256" key="3">
    <source>
        <dbReference type="RuleBase" id="RU361268"/>
    </source>
</evidence>
<dbReference type="Pfam" id="PF01214">
    <property type="entry name" value="CK_II_beta"/>
    <property type="match status" value="1"/>
</dbReference>
<evidence type="ECO:0000313" key="5">
    <source>
        <dbReference type="Proteomes" id="UP000278143"/>
    </source>
</evidence>
<comment type="similarity">
    <text evidence="1 3">Belongs to the casein kinase 2 subunit beta family.</text>
</comment>
<dbReference type="FunFam" id="1.10.1820.10:FF:000005">
    <property type="entry name" value="Casein kinase II subunit beta"/>
    <property type="match status" value="1"/>
</dbReference>
<feature type="non-terminal residue" evidence="4">
    <location>
        <position position="163"/>
    </location>
</feature>
<dbReference type="GO" id="GO:0006359">
    <property type="term" value="P:regulation of transcription by RNA polymerase III"/>
    <property type="evidence" value="ECO:0007669"/>
    <property type="project" value="TreeGrafter"/>
</dbReference>
<dbReference type="InterPro" id="IPR035991">
    <property type="entry name" value="Casein_kinase_II_beta-like"/>
</dbReference>
<reference evidence="5" key="1">
    <citation type="journal article" date="2018" name="Nat. Microbiol.">
        <title>Leveraging single-cell genomics to expand the fungal tree of life.</title>
        <authorList>
            <person name="Ahrendt S.R."/>
            <person name="Quandt C.A."/>
            <person name="Ciobanu D."/>
            <person name="Clum A."/>
            <person name="Salamov A."/>
            <person name="Andreopoulos B."/>
            <person name="Cheng J.F."/>
            <person name="Woyke T."/>
            <person name="Pelin A."/>
            <person name="Henrissat B."/>
            <person name="Reynolds N.K."/>
            <person name="Benny G.L."/>
            <person name="Smith M.E."/>
            <person name="James T.Y."/>
            <person name="Grigoriev I.V."/>
        </authorList>
    </citation>
    <scope>NUCLEOTIDE SEQUENCE [LARGE SCALE GENOMIC DNA]</scope>
    <source>
        <strain evidence="5">Benny S71-1</strain>
    </source>
</reference>
<evidence type="ECO:0000256" key="2">
    <source>
        <dbReference type="ARBA" id="ARBA00045899"/>
    </source>
</evidence>
<evidence type="ECO:0000256" key="1">
    <source>
        <dbReference type="ARBA" id="ARBA00006941"/>
    </source>
</evidence>
<feature type="non-terminal residue" evidence="4">
    <location>
        <position position="1"/>
    </location>
</feature>
<dbReference type="Gene3D" id="1.10.1820.10">
    <property type="entry name" value="protein kinase ck2 holoenzyme, chain C, domain 1"/>
    <property type="match status" value="1"/>
</dbReference>
<name>A0A4P9Z4M5_9FUNG</name>
<dbReference type="EMBL" id="KZ989219">
    <property type="protein sequence ID" value="RKP27368.1"/>
    <property type="molecule type" value="Genomic_DNA"/>
</dbReference>
<dbReference type="AlphaFoldDB" id="A0A4P9Z4M5"/>
<dbReference type="OrthoDB" id="2275560at2759"/>
<comment type="subunit">
    <text evidence="3">Tetramer of two alpha and two beta subunits.</text>
</comment>
<dbReference type="SUPFAM" id="SSF57798">
    <property type="entry name" value="Casein kinase II beta subunit"/>
    <property type="match status" value="1"/>
</dbReference>
<proteinExistence type="inferred from homology"/>
<dbReference type="FunFam" id="2.20.25.20:FF:000001">
    <property type="entry name" value="Casein kinase II subunit beta"/>
    <property type="match status" value="1"/>
</dbReference>
<protein>
    <recommendedName>
        <fullName evidence="3">Casein kinase II subunit beta</fullName>
        <shortName evidence="3">CK II beta</shortName>
    </recommendedName>
</protein>
<sequence>SWISWFCSLPGHDYFCEVQEEFIEDDFNLTGLSSMVPYYREALEMILDIEPEDESATEAEAQVIETSAAILYGLIHQRFILTRQGMQLMMHKYDQVQFGECPRVYCMQTPMLPCSRSDVPCVDTVRLYCPSCRDLYQPPATRYQHLDGAYFGTTFAHLFFSVY</sequence>
<dbReference type="SMART" id="SM01085">
    <property type="entry name" value="CK_II_beta"/>
    <property type="match status" value="1"/>
</dbReference>
<dbReference type="Proteomes" id="UP000278143">
    <property type="component" value="Unassembled WGS sequence"/>
</dbReference>
<dbReference type="PANTHER" id="PTHR11740:SF0">
    <property type="entry name" value="CASEIN KINASE II SUBUNIT BETA"/>
    <property type="match status" value="1"/>
</dbReference>
<dbReference type="GO" id="GO:0019887">
    <property type="term" value="F:protein kinase regulator activity"/>
    <property type="evidence" value="ECO:0007669"/>
    <property type="project" value="InterPro"/>
</dbReference>
<dbReference type="PANTHER" id="PTHR11740">
    <property type="entry name" value="CASEIN KINASE II SUBUNIT BETA"/>
    <property type="match status" value="1"/>
</dbReference>